<sequence length="74" mass="8673">MLLRVETVIGHAGAREPEAFWLGERRIPVQEIIDRWPSAEYTYFKLLADDATYIVRHDYAIDAWELTMYHAPGH</sequence>
<evidence type="ECO:0000313" key="2">
    <source>
        <dbReference type="Proteomes" id="UP000622890"/>
    </source>
</evidence>
<gene>
    <name evidence="1" type="ORF">JJB74_07640</name>
</gene>
<comment type="caution">
    <text evidence="1">The sequence shown here is derived from an EMBL/GenBank/DDBJ whole genome shotgun (WGS) entry which is preliminary data.</text>
</comment>
<organism evidence="1 2">
    <name type="scientific">Noviherbaspirillum pedocola</name>
    <dbReference type="NCBI Taxonomy" id="2801341"/>
    <lineage>
        <taxon>Bacteria</taxon>
        <taxon>Pseudomonadati</taxon>
        <taxon>Pseudomonadota</taxon>
        <taxon>Betaproteobacteria</taxon>
        <taxon>Burkholderiales</taxon>
        <taxon>Oxalobacteraceae</taxon>
        <taxon>Noviherbaspirillum</taxon>
    </lineage>
</organism>
<dbReference type="EMBL" id="JAEPBG010000002">
    <property type="protein sequence ID" value="MBK4734471.1"/>
    <property type="molecule type" value="Genomic_DNA"/>
</dbReference>
<evidence type="ECO:0000313" key="1">
    <source>
        <dbReference type="EMBL" id="MBK4734471.1"/>
    </source>
</evidence>
<dbReference type="RefSeq" id="WP_200591215.1">
    <property type="nucleotide sequence ID" value="NZ_JAEPBG010000002.1"/>
</dbReference>
<dbReference type="AlphaFoldDB" id="A0A934W0T8"/>
<dbReference type="Proteomes" id="UP000622890">
    <property type="component" value="Unassembled WGS sequence"/>
</dbReference>
<accession>A0A934W0T8</accession>
<reference evidence="1" key="1">
    <citation type="submission" date="2021-01" db="EMBL/GenBank/DDBJ databases">
        <title>Genome sequence of strain Noviherbaspirillum sp. DKR-6.</title>
        <authorList>
            <person name="Chaudhary D.K."/>
        </authorList>
    </citation>
    <scope>NUCLEOTIDE SEQUENCE</scope>
    <source>
        <strain evidence="1">DKR-6</strain>
    </source>
</reference>
<proteinExistence type="predicted"/>
<protein>
    <submittedName>
        <fullName evidence="1">Uncharacterized protein</fullName>
    </submittedName>
</protein>
<name>A0A934W0T8_9BURK</name>
<keyword evidence="2" id="KW-1185">Reference proteome</keyword>